<keyword evidence="1" id="KW-0472">Membrane</keyword>
<evidence type="ECO:0000313" key="3">
    <source>
        <dbReference type="Proteomes" id="UP000004913"/>
    </source>
</evidence>
<organism evidence="2 3">
    <name type="scientific">Dysgonomonas gadei ATCC BAA-286</name>
    <dbReference type="NCBI Taxonomy" id="742766"/>
    <lineage>
        <taxon>Bacteria</taxon>
        <taxon>Pseudomonadati</taxon>
        <taxon>Bacteroidota</taxon>
        <taxon>Bacteroidia</taxon>
        <taxon>Bacteroidales</taxon>
        <taxon>Dysgonomonadaceae</taxon>
        <taxon>Dysgonomonas</taxon>
    </lineage>
</organism>
<dbReference type="AlphaFoldDB" id="F5IXR0"/>
<gene>
    <name evidence="2" type="ORF">HMPREF9455_01877</name>
</gene>
<keyword evidence="1" id="KW-1133">Transmembrane helix</keyword>
<evidence type="ECO:0000313" key="2">
    <source>
        <dbReference type="EMBL" id="EGK01729.1"/>
    </source>
</evidence>
<feature type="transmembrane region" description="Helical" evidence="1">
    <location>
        <begin position="21"/>
        <end position="40"/>
    </location>
</feature>
<proteinExistence type="predicted"/>
<reference evidence="2 3" key="1">
    <citation type="submission" date="2011-04" db="EMBL/GenBank/DDBJ databases">
        <title>The Genome Sequence of Dysgonomonas gadei ATCC BAA-286.</title>
        <authorList>
            <consortium name="The Broad Institute Genome Sequencing Platform"/>
            <person name="Earl A."/>
            <person name="Ward D."/>
            <person name="Feldgarden M."/>
            <person name="Gevers D."/>
            <person name="Pudlo N."/>
            <person name="Martens E."/>
            <person name="Allen-Vercoe E."/>
            <person name="Young S.K."/>
            <person name="Zeng Q."/>
            <person name="Gargeya S."/>
            <person name="Fitzgerald M."/>
            <person name="Haas B."/>
            <person name="Abouelleil A."/>
            <person name="Alvarado L."/>
            <person name="Arachchi H.M."/>
            <person name="Berlin A."/>
            <person name="Brown A."/>
            <person name="Chapman S.B."/>
            <person name="Chen Z."/>
            <person name="Dunbar C."/>
            <person name="Freedman E."/>
            <person name="Gearin G."/>
            <person name="Gellesch M."/>
            <person name="Goldberg J."/>
            <person name="Griggs A."/>
            <person name="Gujja S."/>
            <person name="Heiman D."/>
            <person name="Howarth C."/>
            <person name="Larson L."/>
            <person name="Lui A."/>
            <person name="MacDonald P.J.P."/>
            <person name="Mehta T."/>
            <person name="Montmayeur A."/>
            <person name="Murphy C."/>
            <person name="Neiman D."/>
            <person name="Pearson M."/>
            <person name="Priest M."/>
            <person name="Roberts A."/>
            <person name="Saif S."/>
            <person name="Shea T."/>
            <person name="Shenoy N."/>
            <person name="Sisk P."/>
            <person name="Stolte C."/>
            <person name="Sykes S."/>
            <person name="Yandava C."/>
            <person name="Wortman J."/>
            <person name="Nusbaum C."/>
            <person name="Birren B."/>
        </authorList>
    </citation>
    <scope>NUCLEOTIDE SEQUENCE [LARGE SCALE GENOMIC DNA]</scope>
    <source>
        <strain evidence="2 3">ATCC BAA-286</strain>
    </source>
</reference>
<sequence>MYGKCHYSKGKRPVIIKLNNKIKLIFAYIKLEIFSVYFLLALQNPFYINDILLFVYPNKHCFTARFIPQA</sequence>
<evidence type="ECO:0000256" key="1">
    <source>
        <dbReference type="SAM" id="Phobius"/>
    </source>
</evidence>
<keyword evidence="1" id="KW-0812">Transmembrane</keyword>
<protein>
    <submittedName>
        <fullName evidence="2">Uncharacterized protein</fullName>
    </submittedName>
</protein>
<comment type="caution">
    <text evidence="2">The sequence shown here is derived from an EMBL/GenBank/DDBJ whole genome shotgun (WGS) entry which is preliminary data.</text>
</comment>
<dbReference type="Proteomes" id="UP000004913">
    <property type="component" value="Unassembled WGS sequence"/>
</dbReference>
<accession>F5IXR0</accession>
<name>F5IXR0_9BACT</name>
<dbReference type="HOGENOM" id="CLU_2751349_0_0_10"/>
<dbReference type="EMBL" id="ADLV01000020">
    <property type="protein sequence ID" value="EGK01729.1"/>
    <property type="molecule type" value="Genomic_DNA"/>
</dbReference>
<keyword evidence="3" id="KW-1185">Reference proteome</keyword>